<organism evidence="2 3">
    <name type="scientific">Hexamita inflata</name>
    <dbReference type="NCBI Taxonomy" id="28002"/>
    <lineage>
        <taxon>Eukaryota</taxon>
        <taxon>Metamonada</taxon>
        <taxon>Diplomonadida</taxon>
        <taxon>Hexamitidae</taxon>
        <taxon>Hexamitinae</taxon>
        <taxon>Hexamita</taxon>
    </lineage>
</organism>
<dbReference type="EMBL" id="CAXDID020000117">
    <property type="protein sequence ID" value="CAL6030629.1"/>
    <property type="molecule type" value="Genomic_DNA"/>
</dbReference>
<feature type="compositionally biased region" description="Basic and acidic residues" evidence="1">
    <location>
        <begin position="521"/>
        <end position="536"/>
    </location>
</feature>
<keyword evidence="3" id="KW-1185">Reference proteome</keyword>
<evidence type="ECO:0000256" key="1">
    <source>
        <dbReference type="SAM" id="MobiDB-lite"/>
    </source>
</evidence>
<comment type="caution">
    <text evidence="2">The sequence shown here is derived from an EMBL/GenBank/DDBJ whole genome shotgun (WGS) entry which is preliminary data.</text>
</comment>
<gene>
    <name evidence="2" type="ORF">HINF_LOCUS33506</name>
</gene>
<evidence type="ECO:0000313" key="3">
    <source>
        <dbReference type="Proteomes" id="UP001642409"/>
    </source>
</evidence>
<feature type="region of interest" description="Disordered" evidence="1">
    <location>
        <begin position="496"/>
        <end position="536"/>
    </location>
</feature>
<dbReference type="Proteomes" id="UP001642409">
    <property type="component" value="Unassembled WGS sequence"/>
</dbReference>
<reference evidence="2 3" key="1">
    <citation type="submission" date="2024-07" db="EMBL/GenBank/DDBJ databases">
        <authorList>
            <person name="Akdeniz Z."/>
        </authorList>
    </citation>
    <scope>NUCLEOTIDE SEQUENCE [LARGE SCALE GENOMIC DNA]</scope>
</reference>
<sequence length="550" mass="64327">MYKFIFMNIFQRSDDKLIVQVPYGPLFLENERMFMKRIDKQVKTMIDEEDVKTIIQLALSKNLSCAECQFSQPNMQGRKPLGLGIENSLDEIIAQSQALKIIPTVLTSQYPYFYNKQQSPFYYTLSLITYDQGCVHVNTTTKIKCKECNNQYYCEQCHDKIEHHPFLSANQSTFVTQLSEQSDFLSSFAYLCGNCNIYHYVHEKLFFTCKQNAVEAENAIKWNAQRNLSYDLCVHCSEKLVGPCYNLLCKPTHRIHFSCIQEYNRSVCKYCNQSCLDYEQLTLFQLRQTQQYIQNEPEKLIPAQFSCKKCGTFYDFRHEFNICFSCYENKSVQIIQQFEVSENLLLKIFTDEKIQNECLQSQRSYALPLKIILSNPASAAFIQSFIQKQASSQNQQQAPAVSIMAQMPYEHQSSSSSVSHELSLTGKIIKFSPFPKMDKNFKLIPSPLEEMRKKGDPNAFWFKHQPSLRKDPEFFKQPETTKEDAEMLEKALKVIQGRTKMKMKRRPHTESRSSSIYSVPEKQEEYSETDSRQDDWKEIEDALKQIEREE</sequence>
<protein>
    <submittedName>
        <fullName evidence="2">CHY_zinc finger domain-containing protein</fullName>
    </submittedName>
</protein>
<accession>A0ABP1J699</accession>
<evidence type="ECO:0000313" key="2">
    <source>
        <dbReference type="EMBL" id="CAL6030629.1"/>
    </source>
</evidence>
<proteinExistence type="predicted"/>
<name>A0ABP1J699_9EUKA</name>